<dbReference type="InterPro" id="IPR052155">
    <property type="entry name" value="Biofilm_reg_signaling"/>
</dbReference>
<dbReference type="InterPro" id="IPR035919">
    <property type="entry name" value="EAL_sf"/>
</dbReference>
<feature type="transmembrane region" description="Helical" evidence="1">
    <location>
        <begin position="182"/>
        <end position="206"/>
    </location>
</feature>
<evidence type="ECO:0000259" key="2">
    <source>
        <dbReference type="PROSITE" id="PS50112"/>
    </source>
</evidence>
<dbReference type="NCBIfam" id="TIGR00254">
    <property type="entry name" value="GGDEF"/>
    <property type="match status" value="1"/>
</dbReference>
<dbReference type="SUPFAM" id="SSF55785">
    <property type="entry name" value="PYP-like sensor domain (PAS domain)"/>
    <property type="match status" value="2"/>
</dbReference>
<feature type="domain" description="PAC" evidence="3">
    <location>
        <begin position="285"/>
        <end position="343"/>
    </location>
</feature>
<dbReference type="Pfam" id="PF00563">
    <property type="entry name" value="EAL"/>
    <property type="match status" value="1"/>
</dbReference>
<dbReference type="InterPro" id="IPR013656">
    <property type="entry name" value="PAS_4"/>
</dbReference>
<dbReference type="InterPro" id="IPR000700">
    <property type="entry name" value="PAS-assoc_C"/>
</dbReference>
<dbReference type="InterPro" id="IPR000014">
    <property type="entry name" value="PAS"/>
</dbReference>
<evidence type="ECO:0000313" key="7">
    <source>
        <dbReference type="Proteomes" id="UP000307874"/>
    </source>
</evidence>
<dbReference type="CDD" id="cd01948">
    <property type="entry name" value="EAL"/>
    <property type="match status" value="1"/>
</dbReference>
<protein>
    <submittedName>
        <fullName evidence="6">EAL domain-containing protein</fullName>
    </submittedName>
</protein>
<accession>A0A5C4JT07</accession>
<dbReference type="PANTHER" id="PTHR44757:SF2">
    <property type="entry name" value="BIOFILM ARCHITECTURE MAINTENANCE PROTEIN MBAA"/>
    <property type="match status" value="1"/>
</dbReference>
<dbReference type="InterPro" id="IPR043128">
    <property type="entry name" value="Rev_trsase/Diguanyl_cyclase"/>
</dbReference>
<dbReference type="InterPro" id="IPR035965">
    <property type="entry name" value="PAS-like_dom_sf"/>
</dbReference>
<dbReference type="Proteomes" id="UP000307874">
    <property type="component" value="Unassembled WGS sequence"/>
</dbReference>
<reference evidence="6 7" key="2">
    <citation type="submission" date="2019-06" db="EMBL/GenBank/DDBJ databases">
        <title>Martelella lutilitoris sp. nov., isolated from a tidal mudflat.</title>
        <authorList>
            <person name="Kim Y.-J."/>
        </authorList>
    </citation>
    <scope>NUCLEOTIDE SEQUENCE [LARGE SCALE GENOMIC DNA]</scope>
    <source>
        <strain evidence="6 7">GH2-6</strain>
    </source>
</reference>
<keyword evidence="1" id="KW-0472">Membrane</keyword>
<dbReference type="Pfam" id="PF13188">
    <property type="entry name" value="PAS_8"/>
    <property type="match status" value="1"/>
</dbReference>
<dbReference type="PROSITE" id="PS50887">
    <property type="entry name" value="GGDEF"/>
    <property type="match status" value="1"/>
</dbReference>
<dbReference type="CDD" id="cd01949">
    <property type="entry name" value="GGDEF"/>
    <property type="match status" value="1"/>
</dbReference>
<evidence type="ECO:0000313" key="6">
    <source>
        <dbReference type="EMBL" id="TNB48324.1"/>
    </source>
</evidence>
<dbReference type="Gene3D" id="3.20.20.450">
    <property type="entry name" value="EAL domain"/>
    <property type="match status" value="1"/>
</dbReference>
<dbReference type="InterPro" id="IPR000160">
    <property type="entry name" value="GGDEF_dom"/>
</dbReference>
<dbReference type="PANTHER" id="PTHR44757">
    <property type="entry name" value="DIGUANYLATE CYCLASE DGCP"/>
    <property type="match status" value="1"/>
</dbReference>
<dbReference type="SMART" id="SM00267">
    <property type="entry name" value="GGDEF"/>
    <property type="match status" value="1"/>
</dbReference>
<evidence type="ECO:0000259" key="3">
    <source>
        <dbReference type="PROSITE" id="PS50113"/>
    </source>
</evidence>
<feature type="domain" description="PAS" evidence="2">
    <location>
        <begin position="218"/>
        <end position="289"/>
    </location>
</feature>
<feature type="domain" description="EAL" evidence="4">
    <location>
        <begin position="522"/>
        <end position="765"/>
    </location>
</feature>
<dbReference type="PROSITE" id="PS50883">
    <property type="entry name" value="EAL"/>
    <property type="match status" value="1"/>
</dbReference>
<keyword evidence="1" id="KW-1133">Transmembrane helix</keyword>
<proteinExistence type="predicted"/>
<dbReference type="Pfam" id="PF08448">
    <property type="entry name" value="PAS_4"/>
    <property type="match status" value="1"/>
</dbReference>
<reference evidence="6 7" key="1">
    <citation type="submission" date="2019-05" db="EMBL/GenBank/DDBJ databases">
        <authorList>
            <person name="Lee S.D."/>
        </authorList>
    </citation>
    <scope>NUCLEOTIDE SEQUENCE [LARGE SCALE GENOMIC DNA]</scope>
    <source>
        <strain evidence="6 7">GH2-6</strain>
    </source>
</reference>
<dbReference type="CDD" id="cd00130">
    <property type="entry name" value="PAS"/>
    <property type="match status" value="2"/>
</dbReference>
<dbReference type="SUPFAM" id="SSF55073">
    <property type="entry name" value="Nucleotide cyclase"/>
    <property type="match status" value="1"/>
</dbReference>
<keyword evidence="1" id="KW-0812">Transmembrane</keyword>
<sequence length="765" mass="84850">MQLAVRKVRRCERHIAGVVLAAFMFVAGVTTAPKAQVPLIRLPDFFEDSPVAMLVVEPINGKILAANHAAQSLYGWTSAEFRQLFVSDLNQMSKDKIKDEMERAREGRQHYFLFPHRFKDGTIHTVRMFSWPIVIQQKTRLFSVIAEADDLRSGGEPLAAYSSNLEDAVRQKAAELRATDGLLNLTLFSAIAVLSGIVIVLGIVLIRGRRLVRALGRQHLLLRVVIDAIPDQIYFKRPDGTLEACNQAAAEFVGMPAEMIVGKSDREIFGHSTDALLMQQVFSDVNNQGKLINQGEVTNPAGRKYTLEMIKAPVIDAGGERLGSVSVWRDVTERRRTEARIETLAYYDPLTRLANRAKAQEVLLGFLATHRVNHQYMAIAIFDLDSFAALNSIFGHNIGDALLKTTARRLSDNIDAGSFAARLSSDEFVVFLTTLGGEEERARETAHAKIEDLHACLSRQAFINGNQITPSTSAGAVLVGPSSKSADEELRRADLAMHNAKSRGRGSISWFQSGMVEDLVARFDVETALEKALQSDGFRLFLQPKIIADAPGRHFEVLLRLDHPERGIIGPGSFINVAEATGLIVPIGAWVLEESCRMLAENPDLHLAVNVSVRQFLREKFVDDLASLLDHHQFDPERLTLEMTESLMIANFDLALAQLRKIRALNIRLSIDDFGTGYSALVYLKQFPLNELKIDKTFIAGVPHDSSDTSLVELIITMAHHLGISVIAEGVETREQEAWLRNQGCEGLQGFLFSPPQPASYYLKP</sequence>
<dbReference type="NCBIfam" id="TIGR00229">
    <property type="entry name" value="sensory_box"/>
    <property type="match status" value="2"/>
</dbReference>
<dbReference type="SMART" id="SM00052">
    <property type="entry name" value="EAL"/>
    <property type="match status" value="1"/>
</dbReference>
<dbReference type="Gene3D" id="3.30.450.20">
    <property type="entry name" value="PAS domain"/>
    <property type="match status" value="2"/>
</dbReference>
<dbReference type="SMART" id="SM00091">
    <property type="entry name" value="PAS"/>
    <property type="match status" value="2"/>
</dbReference>
<name>A0A5C4JT07_9HYPH</name>
<dbReference type="Gene3D" id="3.30.70.270">
    <property type="match status" value="1"/>
</dbReference>
<dbReference type="AlphaFoldDB" id="A0A5C4JT07"/>
<keyword evidence="7" id="KW-1185">Reference proteome</keyword>
<dbReference type="InterPro" id="IPR001633">
    <property type="entry name" value="EAL_dom"/>
</dbReference>
<feature type="domain" description="GGDEF" evidence="5">
    <location>
        <begin position="375"/>
        <end position="513"/>
    </location>
</feature>
<comment type="caution">
    <text evidence="6">The sequence shown here is derived from an EMBL/GenBank/DDBJ whole genome shotgun (WGS) entry which is preliminary data.</text>
</comment>
<organism evidence="6 7">
    <name type="scientific">Martelella lutilitoris</name>
    <dbReference type="NCBI Taxonomy" id="2583532"/>
    <lineage>
        <taxon>Bacteria</taxon>
        <taxon>Pseudomonadati</taxon>
        <taxon>Pseudomonadota</taxon>
        <taxon>Alphaproteobacteria</taxon>
        <taxon>Hyphomicrobiales</taxon>
        <taxon>Aurantimonadaceae</taxon>
        <taxon>Martelella</taxon>
    </lineage>
</organism>
<dbReference type="PROSITE" id="PS50113">
    <property type="entry name" value="PAC"/>
    <property type="match status" value="1"/>
</dbReference>
<dbReference type="Pfam" id="PF00990">
    <property type="entry name" value="GGDEF"/>
    <property type="match status" value="1"/>
</dbReference>
<evidence type="ECO:0000259" key="4">
    <source>
        <dbReference type="PROSITE" id="PS50883"/>
    </source>
</evidence>
<dbReference type="OrthoDB" id="9814202at2"/>
<dbReference type="EMBL" id="VCLB01000004">
    <property type="protein sequence ID" value="TNB48324.1"/>
    <property type="molecule type" value="Genomic_DNA"/>
</dbReference>
<evidence type="ECO:0000259" key="5">
    <source>
        <dbReference type="PROSITE" id="PS50887"/>
    </source>
</evidence>
<evidence type="ECO:0000256" key="1">
    <source>
        <dbReference type="SAM" id="Phobius"/>
    </source>
</evidence>
<dbReference type="InterPro" id="IPR029787">
    <property type="entry name" value="Nucleotide_cyclase"/>
</dbReference>
<gene>
    <name evidence="6" type="ORF">FF124_08305</name>
</gene>
<dbReference type="SUPFAM" id="SSF141868">
    <property type="entry name" value="EAL domain-like"/>
    <property type="match status" value="1"/>
</dbReference>
<dbReference type="PROSITE" id="PS50112">
    <property type="entry name" value="PAS"/>
    <property type="match status" value="1"/>
</dbReference>